<keyword evidence="3" id="KW-1185">Reference proteome</keyword>
<dbReference type="OrthoDB" id="5917799at2"/>
<organism evidence="2 3">
    <name type="scientific">Vibrio viridaestus</name>
    <dbReference type="NCBI Taxonomy" id="2487322"/>
    <lineage>
        <taxon>Bacteria</taxon>
        <taxon>Pseudomonadati</taxon>
        <taxon>Pseudomonadota</taxon>
        <taxon>Gammaproteobacteria</taxon>
        <taxon>Vibrionales</taxon>
        <taxon>Vibrionaceae</taxon>
        <taxon>Vibrio</taxon>
    </lineage>
</organism>
<feature type="region of interest" description="Disordered" evidence="1">
    <location>
        <begin position="50"/>
        <end position="96"/>
    </location>
</feature>
<proteinExistence type="predicted"/>
<evidence type="ECO:0000313" key="2">
    <source>
        <dbReference type="EMBL" id="RQW61025.1"/>
    </source>
</evidence>
<dbReference type="AlphaFoldDB" id="A0A3N9TC28"/>
<sequence length="96" mass="10546">MANPSIGTVICPICGDLADVRKDKNGKLYYSGEAGLITPRTPSGQKWMREHMVSDESSDAKAQGNDDFDTQVDEHETTANEPSFLERLANWGADDE</sequence>
<dbReference type="Proteomes" id="UP000281112">
    <property type="component" value="Unassembled WGS sequence"/>
</dbReference>
<name>A0A3N9TC28_9VIBR</name>
<reference evidence="2 3" key="1">
    <citation type="submission" date="2018-11" db="EMBL/GenBank/DDBJ databases">
        <title>Vibrio LJC006 sp. nov., isolated from seawater during the bloom of the enteromorpha.</title>
        <authorList>
            <person name="Liang J."/>
        </authorList>
    </citation>
    <scope>NUCLEOTIDE SEQUENCE [LARGE SCALE GENOMIC DNA]</scope>
    <source>
        <strain evidence="2 3">LJC006</strain>
    </source>
</reference>
<evidence type="ECO:0000256" key="1">
    <source>
        <dbReference type="SAM" id="MobiDB-lite"/>
    </source>
</evidence>
<dbReference type="EMBL" id="RJVQ01000021">
    <property type="protein sequence ID" value="RQW61025.1"/>
    <property type="molecule type" value="Genomic_DNA"/>
</dbReference>
<evidence type="ECO:0000313" key="3">
    <source>
        <dbReference type="Proteomes" id="UP000281112"/>
    </source>
</evidence>
<dbReference type="RefSeq" id="WP_124939249.1">
    <property type="nucleotide sequence ID" value="NZ_RJVQ01000021.1"/>
</dbReference>
<accession>A0A3N9TC28</accession>
<comment type="caution">
    <text evidence="2">The sequence shown here is derived from an EMBL/GenBank/DDBJ whole genome shotgun (WGS) entry which is preliminary data.</text>
</comment>
<gene>
    <name evidence="2" type="ORF">EES38_21490</name>
</gene>
<protein>
    <submittedName>
        <fullName evidence="2">Uncharacterized protein</fullName>
    </submittedName>
</protein>